<evidence type="ECO:0008006" key="9">
    <source>
        <dbReference type="Google" id="ProtNLM"/>
    </source>
</evidence>
<accession>A0A7S2UBL8</accession>
<dbReference type="SUPFAM" id="SSF47954">
    <property type="entry name" value="Cyclin-like"/>
    <property type="match status" value="2"/>
</dbReference>
<evidence type="ECO:0000256" key="5">
    <source>
        <dbReference type="SAM" id="MobiDB-lite"/>
    </source>
</evidence>
<dbReference type="InterPro" id="IPR036915">
    <property type="entry name" value="Cyclin-like_sf"/>
</dbReference>
<feature type="region of interest" description="Disordered" evidence="5">
    <location>
        <begin position="81"/>
        <end position="103"/>
    </location>
</feature>
<dbReference type="Pfam" id="PF00134">
    <property type="entry name" value="Cyclin_N"/>
    <property type="match status" value="1"/>
</dbReference>
<dbReference type="GO" id="GO:0044772">
    <property type="term" value="P:mitotic cell cycle phase transition"/>
    <property type="evidence" value="ECO:0007669"/>
    <property type="project" value="InterPro"/>
</dbReference>
<evidence type="ECO:0000256" key="4">
    <source>
        <dbReference type="RuleBase" id="RU000383"/>
    </source>
</evidence>
<dbReference type="InterPro" id="IPR006671">
    <property type="entry name" value="Cyclin_N"/>
</dbReference>
<keyword evidence="2 4" id="KW-0195">Cyclin</keyword>
<evidence type="ECO:0000259" key="6">
    <source>
        <dbReference type="SMART" id="SM00385"/>
    </source>
</evidence>
<feature type="domain" description="Cyclin C-terminal" evidence="7">
    <location>
        <begin position="258"/>
        <end position="373"/>
    </location>
</feature>
<keyword evidence="1" id="KW-0132">Cell division</keyword>
<proteinExistence type="inferred from homology"/>
<dbReference type="InterPro" id="IPR046965">
    <property type="entry name" value="Cyclin_A/B-like"/>
</dbReference>
<dbReference type="AlphaFoldDB" id="A0A7S2UBL8"/>
<reference evidence="8" key="1">
    <citation type="submission" date="2021-01" db="EMBL/GenBank/DDBJ databases">
        <authorList>
            <person name="Corre E."/>
            <person name="Pelletier E."/>
            <person name="Niang G."/>
            <person name="Scheremetjew M."/>
            <person name="Finn R."/>
            <person name="Kale V."/>
            <person name="Holt S."/>
            <person name="Cochrane G."/>
            <person name="Meng A."/>
            <person name="Brown T."/>
            <person name="Cohen L."/>
        </authorList>
    </citation>
    <scope>NUCLEOTIDE SEQUENCE</scope>
    <source>
        <strain evidence="8">CCMP2084</strain>
    </source>
</reference>
<dbReference type="Pfam" id="PF02984">
    <property type="entry name" value="Cyclin_C"/>
    <property type="match status" value="1"/>
</dbReference>
<dbReference type="GO" id="GO:0051301">
    <property type="term" value="P:cell division"/>
    <property type="evidence" value="ECO:0007669"/>
    <property type="project" value="UniProtKB-KW"/>
</dbReference>
<feature type="domain" description="Cyclin-like" evidence="6">
    <location>
        <begin position="165"/>
        <end position="249"/>
    </location>
</feature>
<dbReference type="PIRSF" id="PIRSF001771">
    <property type="entry name" value="Cyclin_A_B_D_E"/>
    <property type="match status" value="1"/>
</dbReference>
<dbReference type="SMART" id="SM01332">
    <property type="entry name" value="Cyclin_C"/>
    <property type="match status" value="1"/>
</dbReference>
<evidence type="ECO:0000259" key="7">
    <source>
        <dbReference type="SMART" id="SM01332"/>
    </source>
</evidence>
<dbReference type="GO" id="GO:0016538">
    <property type="term" value="F:cyclin-dependent protein serine/threonine kinase regulator activity"/>
    <property type="evidence" value="ECO:0007669"/>
    <property type="project" value="InterPro"/>
</dbReference>
<feature type="compositionally biased region" description="Polar residues" evidence="5">
    <location>
        <begin position="93"/>
        <end position="103"/>
    </location>
</feature>
<organism evidence="8">
    <name type="scientific">Attheya septentrionalis</name>
    <dbReference type="NCBI Taxonomy" id="420275"/>
    <lineage>
        <taxon>Eukaryota</taxon>
        <taxon>Sar</taxon>
        <taxon>Stramenopiles</taxon>
        <taxon>Ochrophyta</taxon>
        <taxon>Bacillariophyta</taxon>
        <taxon>Coscinodiscophyceae</taxon>
        <taxon>Chaetocerotophycidae</taxon>
        <taxon>Chaetocerotales</taxon>
        <taxon>Attheyaceae</taxon>
        <taxon>Attheya</taxon>
    </lineage>
</organism>
<dbReference type="CDD" id="cd20507">
    <property type="entry name" value="CYCLIN_CCNB1-like_rpt1"/>
    <property type="match status" value="1"/>
</dbReference>
<dbReference type="InterPro" id="IPR004367">
    <property type="entry name" value="Cyclin_C-dom"/>
</dbReference>
<sequence length="376" mass="42625">MSTANRQTSNAMGNARRAFRDVTNSARNMQMDARGGGKANVHKKMHHAPIARAERSMVSEVGVTAAFGQHQGVQVHNNFEVPHEQPPVLPHHGSSSSMNVDSHSYQNGQADNIDLRDADDPLCATDYVQEMYSHFREKENLTSVRPIYMESQSHINERMRSILVDWLVEVHLKFKLVPETLYLTVNLIDRYLERKEVSRPTLQLIGVTSLLIASKYEEIYPPELRDLVYICDRAYSKREILDMEENILRTLKYKITIPSAHAFLVRNLKAAHADKRIVQLSCYILDGTLQSYNLLHYLPSQLAAAAVFIARRSVGRNSWSPTLLRYAAYREEDIIPVARAILAEKGTASNELRAVNKKYTSSRYGGVANTSLHSDF</sequence>
<dbReference type="InterPro" id="IPR013763">
    <property type="entry name" value="Cyclin-like_dom"/>
</dbReference>
<evidence type="ECO:0000313" key="8">
    <source>
        <dbReference type="EMBL" id="CAD9814204.1"/>
    </source>
</evidence>
<dbReference type="FunFam" id="1.10.472.10:FF:000001">
    <property type="entry name" value="G2/mitotic-specific cyclin"/>
    <property type="match status" value="1"/>
</dbReference>
<gene>
    <name evidence="8" type="ORF">ASEP1449_LOCUS6029</name>
</gene>
<dbReference type="EMBL" id="HBHQ01008939">
    <property type="protein sequence ID" value="CAD9814204.1"/>
    <property type="molecule type" value="Transcribed_RNA"/>
</dbReference>
<protein>
    <recommendedName>
        <fullName evidence="9">Cyclin N-terminal domain-containing protein</fullName>
    </recommendedName>
</protein>
<comment type="similarity">
    <text evidence="4">Belongs to the cyclin family.</text>
</comment>
<feature type="domain" description="Cyclin-like" evidence="6">
    <location>
        <begin position="262"/>
        <end position="343"/>
    </location>
</feature>
<dbReference type="SMART" id="SM00385">
    <property type="entry name" value="CYCLIN"/>
    <property type="match status" value="2"/>
</dbReference>
<dbReference type="InterPro" id="IPR039361">
    <property type="entry name" value="Cyclin"/>
</dbReference>
<evidence type="ECO:0000256" key="2">
    <source>
        <dbReference type="ARBA" id="ARBA00023127"/>
    </source>
</evidence>
<dbReference type="InterPro" id="IPR048258">
    <property type="entry name" value="Cyclins_cyclin-box"/>
</dbReference>
<evidence type="ECO:0000256" key="1">
    <source>
        <dbReference type="ARBA" id="ARBA00022618"/>
    </source>
</evidence>
<keyword evidence="3" id="KW-0131">Cell cycle</keyword>
<dbReference type="PANTHER" id="PTHR10177">
    <property type="entry name" value="CYCLINS"/>
    <property type="match status" value="1"/>
</dbReference>
<name>A0A7S2UBL8_9STRA</name>
<dbReference type="PROSITE" id="PS00292">
    <property type="entry name" value="CYCLINS"/>
    <property type="match status" value="1"/>
</dbReference>
<evidence type="ECO:0000256" key="3">
    <source>
        <dbReference type="ARBA" id="ARBA00023306"/>
    </source>
</evidence>
<dbReference type="Gene3D" id="1.10.472.10">
    <property type="entry name" value="Cyclin-like"/>
    <property type="match status" value="2"/>
</dbReference>